<evidence type="ECO:0000256" key="1">
    <source>
        <dbReference type="SAM" id="Phobius"/>
    </source>
</evidence>
<keyword evidence="1" id="KW-0472">Membrane</keyword>
<gene>
    <name evidence="2" type="ORF">IPP15_00650</name>
</gene>
<keyword evidence="1" id="KW-1133">Transmembrane helix</keyword>
<sequence>MRRIPPAKHIFPLRIVIIAIDISRMKKSFILLFIALIILRLLDLWTTYRSTPTLSDEINPLSSIFGGGWLMIILTNFILVGGILYLHYFYTFKYTPKTNIRADSYSAYLSMVYFNEPGKFYQVLYRMPVDRSVLLGHLGFVLIRALIFGSILAVLNNTFHYYQYTFYIVWCDFIAHPAFFIYSLILLFFVLCFYYITHREYKINKATF</sequence>
<feature type="transmembrane region" description="Helical" evidence="1">
    <location>
        <begin position="29"/>
        <end position="48"/>
    </location>
</feature>
<organism evidence="2 3">
    <name type="scientific">Candidatus Opimibacter skivensis</name>
    <dbReference type="NCBI Taxonomy" id="2982028"/>
    <lineage>
        <taxon>Bacteria</taxon>
        <taxon>Pseudomonadati</taxon>
        <taxon>Bacteroidota</taxon>
        <taxon>Saprospiria</taxon>
        <taxon>Saprospirales</taxon>
        <taxon>Saprospiraceae</taxon>
        <taxon>Candidatus Opimibacter</taxon>
    </lineage>
</organism>
<protein>
    <submittedName>
        <fullName evidence="2">Uncharacterized protein</fullName>
    </submittedName>
</protein>
<evidence type="ECO:0000313" key="3">
    <source>
        <dbReference type="Proteomes" id="UP000808337"/>
    </source>
</evidence>
<dbReference type="EMBL" id="JADKGY010000001">
    <property type="protein sequence ID" value="MBK9980928.1"/>
    <property type="molecule type" value="Genomic_DNA"/>
</dbReference>
<dbReference type="Proteomes" id="UP000808337">
    <property type="component" value="Unassembled WGS sequence"/>
</dbReference>
<evidence type="ECO:0000313" key="2">
    <source>
        <dbReference type="EMBL" id="MBK9980928.1"/>
    </source>
</evidence>
<feature type="transmembrane region" description="Helical" evidence="1">
    <location>
        <begin position="167"/>
        <end position="196"/>
    </location>
</feature>
<name>A0A9D7SPZ8_9BACT</name>
<feature type="transmembrane region" description="Helical" evidence="1">
    <location>
        <begin position="68"/>
        <end position="90"/>
    </location>
</feature>
<dbReference type="AlphaFoldDB" id="A0A9D7SPZ8"/>
<feature type="transmembrane region" description="Helical" evidence="1">
    <location>
        <begin position="134"/>
        <end position="155"/>
    </location>
</feature>
<reference evidence="2 3" key="1">
    <citation type="submission" date="2020-10" db="EMBL/GenBank/DDBJ databases">
        <title>Connecting structure to function with the recovery of over 1000 high-quality activated sludge metagenome-assembled genomes encoding full-length rRNA genes using long-read sequencing.</title>
        <authorList>
            <person name="Singleton C.M."/>
            <person name="Petriglieri F."/>
            <person name="Kristensen J.M."/>
            <person name="Kirkegaard R.H."/>
            <person name="Michaelsen T.Y."/>
            <person name="Andersen M.H."/>
            <person name="Karst S.M."/>
            <person name="Dueholm M.S."/>
            <person name="Nielsen P.H."/>
            <person name="Albertsen M."/>
        </authorList>
    </citation>
    <scope>NUCLEOTIDE SEQUENCE [LARGE SCALE GENOMIC DNA]</scope>
    <source>
        <strain evidence="2">Ribe_18-Q3-R11-54_MAXAC.273</strain>
    </source>
</reference>
<accession>A0A9D7SPZ8</accession>
<comment type="caution">
    <text evidence="2">The sequence shown here is derived from an EMBL/GenBank/DDBJ whole genome shotgun (WGS) entry which is preliminary data.</text>
</comment>
<proteinExistence type="predicted"/>
<keyword evidence="1" id="KW-0812">Transmembrane</keyword>